<proteinExistence type="predicted"/>
<keyword evidence="3" id="KW-1185">Reference proteome</keyword>
<comment type="caution">
    <text evidence="2">The sequence shown here is derived from an EMBL/GenBank/DDBJ whole genome shotgun (WGS) entry which is preliminary data.</text>
</comment>
<dbReference type="PATRIC" id="fig|1304281.5.peg.902"/>
<dbReference type="Pfam" id="PF19413">
    <property type="entry name" value="YaiO"/>
    <property type="match status" value="1"/>
</dbReference>
<name>A0A0J7J2F4_9FLAO</name>
<reference evidence="2 3" key="1">
    <citation type="journal article" date="2004" name="Int. J. Syst. Evol. Microbiol.">
        <title>Kaistella koreensis gen. nov., sp. nov., a novel member of the Chryseobacterium-Bergeyella-Riemerella branch.</title>
        <authorList>
            <person name="Kim M.K."/>
            <person name="Im W.T."/>
            <person name="Shin Y.K."/>
            <person name="Lim J.H."/>
            <person name="Kim S.H."/>
            <person name="Lee B.C."/>
            <person name="Park M.Y."/>
            <person name="Lee K.Y."/>
            <person name="Lee S.T."/>
        </authorList>
    </citation>
    <scope>NUCLEOTIDE SEQUENCE [LARGE SCALE GENOMIC DNA]</scope>
    <source>
        <strain evidence="2 3">CCUG 49689</strain>
    </source>
</reference>
<dbReference type="InterPro" id="IPR011990">
    <property type="entry name" value="TPR-like_helical_dom_sf"/>
</dbReference>
<dbReference type="Gene3D" id="1.25.40.10">
    <property type="entry name" value="Tetratricopeptide repeat domain"/>
    <property type="match status" value="1"/>
</dbReference>
<organism evidence="2 3">
    <name type="scientific">Chryseobacterium koreense CCUG 49689</name>
    <dbReference type="NCBI Taxonomy" id="1304281"/>
    <lineage>
        <taxon>Bacteria</taxon>
        <taxon>Pseudomonadati</taxon>
        <taxon>Bacteroidota</taxon>
        <taxon>Flavobacteriia</taxon>
        <taxon>Flavobacteriales</taxon>
        <taxon>Weeksellaceae</taxon>
        <taxon>Chryseobacterium group</taxon>
        <taxon>Chryseobacterium</taxon>
    </lineage>
</organism>
<dbReference type="STRING" id="1304281.ACM44_04190"/>
<sequence>MKKTFCLFLILWISVPIYGQENRSSDELFVEARHAAFQEKNYPKSIDLAKSALQKSPDYTDISIFLGRLYTWSDNPAAAREVFEGLDQRNVEDVDFFIAYASLEYWNDHYEKSIALVDKGLGFHPDSEDLLLLKAKVYNSNNKFAESEQAVLKLLELNPKNTEARSLYARIKELTSKNALGISYDFSHFDKQFDDNWHILSLSYKRTTPIGSVILKANYANKFAENGMQFEMEAYPRLSKTFYMYVGAGYSGAVGIFPKFRTGASLYANLPKSFEGEIGFRQLYFSNSIWMYTASIGKYYKNFWFNLRTYITPGNENISQSYTGTVRYYTKGANDYFSFQLGTGISPEESINSLLQNETYKLKTYKIGAGYSFSINKMNFFSISATYFNQEYRPYTKGSQIDLSLGYTRAF</sequence>
<protein>
    <recommendedName>
        <fullName evidence="1">YaiO beta-barrel domain-containing protein</fullName>
    </recommendedName>
</protein>
<dbReference type="Pfam" id="PF14559">
    <property type="entry name" value="TPR_19"/>
    <property type="match status" value="2"/>
</dbReference>
<dbReference type="EMBL" id="LFNG01000004">
    <property type="protein sequence ID" value="KMQ72236.1"/>
    <property type="molecule type" value="Genomic_DNA"/>
</dbReference>
<evidence type="ECO:0000313" key="2">
    <source>
        <dbReference type="EMBL" id="KMQ72236.1"/>
    </source>
</evidence>
<accession>A0A0J7J2F4</accession>
<dbReference type="OrthoDB" id="742239at2"/>
<feature type="domain" description="YaiO beta-barrel" evidence="1">
    <location>
        <begin position="177"/>
        <end position="349"/>
    </location>
</feature>
<dbReference type="RefSeq" id="WP_048498816.1">
    <property type="nucleotide sequence ID" value="NZ_LFNG01000004.1"/>
</dbReference>
<dbReference type="AlphaFoldDB" id="A0A0J7J2F4"/>
<dbReference type="InterPro" id="IPR030887">
    <property type="entry name" value="Beta-barrel_YaiO"/>
</dbReference>
<evidence type="ECO:0000259" key="1">
    <source>
        <dbReference type="Pfam" id="PF19413"/>
    </source>
</evidence>
<gene>
    <name evidence="2" type="ORF">ACM44_04190</name>
</gene>
<dbReference type="Proteomes" id="UP000035900">
    <property type="component" value="Unassembled WGS sequence"/>
</dbReference>
<dbReference type="NCBIfam" id="TIGR04390">
    <property type="entry name" value="OMP_YaiO_dom"/>
    <property type="match status" value="1"/>
</dbReference>
<dbReference type="SUPFAM" id="SSF48452">
    <property type="entry name" value="TPR-like"/>
    <property type="match status" value="1"/>
</dbReference>
<evidence type="ECO:0000313" key="3">
    <source>
        <dbReference type="Proteomes" id="UP000035900"/>
    </source>
</evidence>